<evidence type="ECO:0000313" key="3">
    <source>
        <dbReference type="Proteomes" id="UP000006514"/>
    </source>
</evidence>
<keyword evidence="3" id="KW-1185">Reference proteome</keyword>
<feature type="region of interest" description="Disordered" evidence="1">
    <location>
        <begin position="69"/>
        <end position="91"/>
    </location>
</feature>
<dbReference type="EMBL" id="JH687878">
    <property type="protein sequence ID" value="EJD35806.1"/>
    <property type="molecule type" value="Genomic_DNA"/>
</dbReference>
<evidence type="ECO:0000256" key="1">
    <source>
        <dbReference type="SAM" id="MobiDB-lite"/>
    </source>
</evidence>
<dbReference type="AlphaFoldDB" id="J0WTK9"/>
<dbReference type="KEGG" id="adl:AURDEDRAFT_175082"/>
<sequence>MTASLVLHNTGPTAVATRRTAGAVDTPSSPLELLALLHELCVCTETTIARLLARVSLLELSIPRDFPAYASSRSGVNETEASRAGPVWATDKSPDTHIVSNALQIPARASLRSDPSARGEIVARFLYACAQSDSTHGHASTSLERFQAADPEGIESTQSGIVAQTNQSVAPNSWQLPPALAPAPIHSYVSTSLPRSNESPSSESTDVRTVHPPLCNDANASNGPNPPPFVLAELKDRSDPLGSTFMYQLCVQVASMLRTLPNDGLDAQTQVVQRIIEYIRAHGAKSSCYFNDKSVEDLRTILQRDEAFSEAVRTVFGDNLLAAGQSILFIARHGTY</sequence>
<name>J0WTK9_AURST</name>
<proteinExistence type="predicted"/>
<evidence type="ECO:0000313" key="2">
    <source>
        <dbReference type="EMBL" id="EJD35806.1"/>
    </source>
</evidence>
<protein>
    <submittedName>
        <fullName evidence="2">Uncharacterized protein</fullName>
    </submittedName>
</protein>
<gene>
    <name evidence="2" type="ORF">AURDEDRAFT_175082</name>
</gene>
<organism evidence="2 3">
    <name type="scientific">Auricularia subglabra (strain TFB-10046 / SS5)</name>
    <name type="common">White-rot fungus</name>
    <name type="synonym">Auricularia delicata (strain TFB10046)</name>
    <dbReference type="NCBI Taxonomy" id="717982"/>
    <lineage>
        <taxon>Eukaryota</taxon>
        <taxon>Fungi</taxon>
        <taxon>Dikarya</taxon>
        <taxon>Basidiomycota</taxon>
        <taxon>Agaricomycotina</taxon>
        <taxon>Agaricomycetes</taxon>
        <taxon>Auriculariales</taxon>
        <taxon>Auriculariaceae</taxon>
        <taxon>Auricularia</taxon>
    </lineage>
</organism>
<reference evidence="3" key="1">
    <citation type="journal article" date="2012" name="Science">
        <title>The Paleozoic origin of enzymatic lignin decomposition reconstructed from 31 fungal genomes.</title>
        <authorList>
            <person name="Floudas D."/>
            <person name="Binder M."/>
            <person name="Riley R."/>
            <person name="Barry K."/>
            <person name="Blanchette R.A."/>
            <person name="Henrissat B."/>
            <person name="Martinez A.T."/>
            <person name="Otillar R."/>
            <person name="Spatafora J.W."/>
            <person name="Yadav J.S."/>
            <person name="Aerts A."/>
            <person name="Benoit I."/>
            <person name="Boyd A."/>
            <person name="Carlson A."/>
            <person name="Copeland A."/>
            <person name="Coutinho P.M."/>
            <person name="de Vries R.P."/>
            <person name="Ferreira P."/>
            <person name="Findley K."/>
            <person name="Foster B."/>
            <person name="Gaskell J."/>
            <person name="Glotzer D."/>
            <person name="Gorecki P."/>
            <person name="Heitman J."/>
            <person name="Hesse C."/>
            <person name="Hori C."/>
            <person name="Igarashi K."/>
            <person name="Jurgens J.A."/>
            <person name="Kallen N."/>
            <person name="Kersten P."/>
            <person name="Kohler A."/>
            <person name="Kuees U."/>
            <person name="Kumar T.K.A."/>
            <person name="Kuo A."/>
            <person name="LaButti K."/>
            <person name="Larrondo L.F."/>
            <person name="Lindquist E."/>
            <person name="Ling A."/>
            <person name="Lombard V."/>
            <person name="Lucas S."/>
            <person name="Lundell T."/>
            <person name="Martin R."/>
            <person name="McLaughlin D.J."/>
            <person name="Morgenstern I."/>
            <person name="Morin E."/>
            <person name="Murat C."/>
            <person name="Nagy L.G."/>
            <person name="Nolan M."/>
            <person name="Ohm R.A."/>
            <person name="Patyshakuliyeva A."/>
            <person name="Rokas A."/>
            <person name="Ruiz-Duenas F.J."/>
            <person name="Sabat G."/>
            <person name="Salamov A."/>
            <person name="Samejima M."/>
            <person name="Schmutz J."/>
            <person name="Slot J.C."/>
            <person name="St John F."/>
            <person name="Stenlid J."/>
            <person name="Sun H."/>
            <person name="Sun S."/>
            <person name="Syed K."/>
            <person name="Tsang A."/>
            <person name="Wiebenga A."/>
            <person name="Young D."/>
            <person name="Pisabarro A."/>
            <person name="Eastwood D.C."/>
            <person name="Martin F."/>
            <person name="Cullen D."/>
            <person name="Grigoriev I.V."/>
            <person name="Hibbett D.S."/>
        </authorList>
    </citation>
    <scope>NUCLEOTIDE SEQUENCE [LARGE SCALE GENOMIC DNA]</scope>
    <source>
        <strain evidence="3">TFB10046</strain>
    </source>
</reference>
<dbReference type="Proteomes" id="UP000006514">
    <property type="component" value="Unassembled WGS sequence"/>
</dbReference>
<accession>J0WTK9</accession>
<dbReference type="InParanoid" id="J0WTK9"/>